<evidence type="ECO:0000313" key="1">
    <source>
        <dbReference type="EMBL" id="KAJ7535934.1"/>
    </source>
</evidence>
<evidence type="ECO:0000313" key="2">
    <source>
        <dbReference type="Proteomes" id="UP001162992"/>
    </source>
</evidence>
<accession>A0ACC2C1K1</accession>
<dbReference type="EMBL" id="CM055103">
    <property type="protein sequence ID" value="KAJ7535934.1"/>
    <property type="molecule type" value="Genomic_DNA"/>
</dbReference>
<dbReference type="Proteomes" id="UP001162992">
    <property type="component" value="Chromosome 12"/>
</dbReference>
<protein>
    <submittedName>
        <fullName evidence="1">Uncharacterized protein</fullName>
    </submittedName>
</protein>
<reference evidence="2" key="1">
    <citation type="journal article" date="2024" name="Proc. Natl. Acad. Sci. U.S.A.">
        <title>Extraordinary preservation of gene collinearity over three hundred million years revealed in homosporous lycophytes.</title>
        <authorList>
            <person name="Li C."/>
            <person name="Wickell D."/>
            <person name="Kuo L.Y."/>
            <person name="Chen X."/>
            <person name="Nie B."/>
            <person name="Liao X."/>
            <person name="Peng D."/>
            <person name="Ji J."/>
            <person name="Jenkins J."/>
            <person name="Williams M."/>
            <person name="Shu S."/>
            <person name="Plott C."/>
            <person name="Barry K."/>
            <person name="Rajasekar S."/>
            <person name="Grimwood J."/>
            <person name="Han X."/>
            <person name="Sun S."/>
            <person name="Hou Z."/>
            <person name="He W."/>
            <person name="Dai G."/>
            <person name="Sun C."/>
            <person name="Schmutz J."/>
            <person name="Leebens-Mack J.H."/>
            <person name="Li F.W."/>
            <person name="Wang L."/>
        </authorList>
    </citation>
    <scope>NUCLEOTIDE SEQUENCE [LARGE SCALE GENOMIC DNA]</scope>
    <source>
        <strain evidence="2">cv. PW_Plant_1</strain>
    </source>
</reference>
<name>A0ACC2C1K1_DIPCM</name>
<gene>
    <name evidence="1" type="ORF">O6H91_12G051200</name>
</gene>
<comment type="caution">
    <text evidence="1">The sequence shown here is derived from an EMBL/GenBank/DDBJ whole genome shotgun (WGS) entry which is preliminary data.</text>
</comment>
<keyword evidence="2" id="KW-1185">Reference proteome</keyword>
<organism evidence="1 2">
    <name type="scientific">Diphasiastrum complanatum</name>
    <name type="common">Issler's clubmoss</name>
    <name type="synonym">Lycopodium complanatum</name>
    <dbReference type="NCBI Taxonomy" id="34168"/>
    <lineage>
        <taxon>Eukaryota</taxon>
        <taxon>Viridiplantae</taxon>
        <taxon>Streptophyta</taxon>
        <taxon>Embryophyta</taxon>
        <taxon>Tracheophyta</taxon>
        <taxon>Lycopodiopsida</taxon>
        <taxon>Lycopodiales</taxon>
        <taxon>Lycopodiaceae</taxon>
        <taxon>Lycopodioideae</taxon>
        <taxon>Diphasiastrum</taxon>
    </lineage>
</organism>
<sequence>MKDTKAKRGPVIVKGAKSNEEKDLKRKQLLSVKDGKAKKRQGRKERKAKKDPNQPKRPQTAFFIFLEDFRKKYKESHPNAKGVAVVGKAGGDKWKEMTAAEKALYSSKAAQKKIEYDKAMAAYKQKQDEQGEDEGSIEESEKSKSEINDDDESEEEDDDGDE</sequence>
<proteinExistence type="predicted"/>